<dbReference type="EMBL" id="JARYMX010000003">
    <property type="protein sequence ID" value="KAJ9555377.1"/>
    <property type="molecule type" value="Genomic_DNA"/>
</dbReference>
<comment type="caution">
    <text evidence="2">The sequence shown here is derived from an EMBL/GenBank/DDBJ whole genome shotgun (WGS) entry which is preliminary data.</text>
</comment>
<dbReference type="Pfam" id="PF12796">
    <property type="entry name" value="Ank_2"/>
    <property type="match status" value="1"/>
</dbReference>
<evidence type="ECO:0000313" key="3">
    <source>
        <dbReference type="Proteomes" id="UP001172457"/>
    </source>
</evidence>
<dbReference type="AlphaFoldDB" id="A0AA38WCE6"/>
<feature type="repeat" description="ANK" evidence="1">
    <location>
        <begin position="43"/>
        <end position="76"/>
    </location>
</feature>
<keyword evidence="1" id="KW-0040">ANK repeat</keyword>
<reference evidence="2" key="1">
    <citation type="submission" date="2023-03" db="EMBL/GenBank/DDBJ databases">
        <title>Chromosome-scale reference genome and RAD-based genetic map of yellow starthistle (Centaurea solstitialis) reveal putative structural variation and QTLs associated with invader traits.</title>
        <authorList>
            <person name="Reatini B."/>
            <person name="Cang F.A."/>
            <person name="Jiang Q."/>
            <person name="Mckibben M.T.W."/>
            <person name="Barker M.S."/>
            <person name="Rieseberg L.H."/>
            <person name="Dlugosch K.M."/>
        </authorList>
    </citation>
    <scope>NUCLEOTIDE SEQUENCE</scope>
    <source>
        <strain evidence="2">CAN-66</strain>
        <tissue evidence="2">Leaf</tissue>
    </source>
</reference>
<dbReference type="PROSITE" id="PS50088">
    <property type="entry name" value="ANK_REPEAT"/>
    <property type="match status" value="1"/>
</dbReference>
<dbReference type="Proteomes" id="UP001172457">
    <property type="component" value="Chromosome 3"/>
</dbReference>
<dbReference type="Gene3D" id="1.25.40.20">
    <property type="entry name" value="Ankyrin repeat-containing domain"/>
    <property type="match status" value="1"/>
</dbReference>
<proteinExistence type="predicted"/>
<name>A0AA38WCE6_9ASTR</name>
<dbReference type="PANTHER" id="PTHR24121:SF21">
    <property type="entry name" value="ANKYRIN REPEAT FAMILY PROTEIN"/>
    <property type="match status" value="1"/>
</dbReference>
<accession>A0AA38WCE6</accession>
<dbReference type="PANTHER" id="PTHR24121">
    <property type="entry name" value="NO MECHANORECEPTOR POTENTIAL C, ISOFORM D-RELATED"/>
    <property type="match status" value="1"/>
</dbReference>
<dbReference type="InterPro" id="IPR002110">
    <property type="entry name" value="Ankyrin_rpt"/>
</dbReference>
<gene>
    <name evidence="2" type="ORF">OSB04_009991</name>
</gene>
<sequence length="138" mass="15163">MSSTSHLIDGLSIQQAALTNDWDSVEPIFEQDTKSMTRRITCKGETPLMIAVGTNRSHDFVKRLVDRVVEVDDADKLFDTCDVGDNPLHRAARIGHTTDARVLVGVNAGMTLVPNKDGYRQLNLAAAHGNKHTVNPKQ</sequence>
<dbReference type="SUPFAM" id="SSF48403">
    <property type="entry name" value="Ankyrin repeat"/>
    <property type="match status" value="1"/>
</dbReference>
<dbReference type="SMART" id="SM00248">
    <property type="entry name" value="ANK"/>
    <property type="match status" value="2"/>
</dbReference>
<keyword evidence="3" id="KW-1185">Reference proteome</keyword>
<dbReference type="InterPro" id="IPR036770">
    <property type="entry name" value="Ankyrin_rpt-contain_sf"/>
</dbReference>
<evidence type="ECO:0000313" key="2">
    <source>
        <dbReference type="EMBL" id="KAJ9555377.1"/>
    </source>
</evidence>
<evidence type="ECO:0000256" key="1">
    <source>
        <dbReference type="PROSITE-ProRule" id="PRU00023"/>
    </source>
</evidence>
<organism evidence="2 3">
    <name type="scientific">Centaurea solstitialis</name>
    <name type="common">yellow star-thistle</name>
    <dbReference type="NCBI Taxonomy" id="347529"/>
    <lineage>
        <taxon>Eukaryota</taxon>
        <taxon>Viridiplantae</taxon>
        <taxon>Streptophyta</taxon>
        <taxon>Embryophyta</taxon>
        <taxon>Tracheophyta</taxon>
        <taxon>Spermatophyta</taxon>
        <taxon>Magnoliopsida</taxon>
        <taxon>eudicotyledons</taxon>
        <taxon>Gunneridae</taxon>
        <taxon>Pentapetalae</taxon>
        <taxon>asterids</taxon>
        <taxon>campanulids</taxon>
        <taxon>Asterales</taxon>
        <taxon>Asteraceae</taxon>
        <taxon>Carduoideae</taxon>
        <taxon>Cardueae</taxon>
        <taxon>Centaureinae</taxon>
        <taxon>Centaurea</taxon>
    </lineage>
</organism>
<protein>
    <submittedName>
        <fullName evidence="2">Uncharacterized protein</fullName>
    </submittedName>
</protein>